<dbReference type="Gene3D" id="3.40.50.1820">
    <property type="entry name" value="alpha/beta hydrolase"/>
    <property type="match status" value="1"/>
</dbReference>
<organism evidence="2">
    <name type="scientific">marine metagenome</name>
    <dbReference type="NCBI Taxonomy" id="408172"/>
    <lineage>
        <taxon>unclassified sequences</taxon>
        <taxon>metagenomes</taxon>
        <taxon>ecological metagenomes</taxon>
    </lineage>
</organism>
<evidence type="ECO:0000259" key="1">
    <source>
        <dbReference type="Pfam" id="PF01738"/>
    </source>
</evidence>
<dbReference type="PANTHER" id="PTHR22946">
    <property type="entry name" value="DIENELACTONE HYDROLASE DOMAIN-CONTAINING PROTEIN-RELATED"/>
    <property type="match status" value="1"/>
</dbReference>
<dbReference type="InterPro" id="IPR029058">
    <property type="entry name" value="AB_hydrolase_fold"/>
</dbReference>
<reference evidence="2" key="1">
    <citation type="submission" date="2018-05" db="EMBL/GenBank/DDBJ databases">
        <authorList>
            <person name="Lanie J.A."/>
            <person name="Ng W.-L."/>
            <person name="Kazmierczak K.M."/>
            <person name="Andrzejewski T.M."/>
            <person name="Davidsen T.M."/>
            <person name="Wayne K.J."/>
            <person name="Tettelin H."/>
            <person name="Glass J.I."/>
            <person name="Rusch D."/>
            <person name="Podicherti R."/>
            <person name="Tsui H.-C.T."/>
            <person name="Winkler M.E."/>
        </authorList>
    </citation>
    <scope>NUCLEOTIDE SEQUENCE</scope>
</reference>
<dbReference type="AlphaFoldDB" id="A0A381WIY0"/>
<protein>
    <recommendedName>
        <fullName evidence="1">Dienelactone hydrolase domain-containing protein</fullName>
    </recommendedName>
</protein>
<dbReference type="SUPFAM" id="SSF53474">
    <property type="entry name" value="alpha/beta-Hydrolases"/>
    <property type="match status" value="1"/>
</dbReference>
<gene>
    <name evidence="2" type="ORF">METZ01_LOCUS105310</name>
</gene>
<proteinExistence type="predicted"/>
<evidence type="ECO:0000313" key="2">
    <source>
        <dbReference type="EMBL" id="SVA52456.1"/>
    </source>
</evidence>
<feature type="domain" description="Dienelactone hydrolase" evidence="1">
    <location>
        <begin position="28"/>
        <end position="243"/>
    </location>
</feature>
<dbReference type="InterPro" id="IPR002925">
    <property type="entry name" value="Dienelactn_hydro"/>
</dbReference>
<dbReference type="InterPro" id="IPR050261">
    <property type="entry name" value="FrsA_esterase"/>
</dbReference>
<dbReference type="GO" id="GO:0016787">
    <property type="term" value="F:hydrolase activity"/>
    <property type="evidence" value="ECO:0007669"/>
    <property type="project" value="InterPro"/>
</dbReference>
<sequence>MIKTEQITYGDVNSDLQFQGSISFDDESASPRPGILVCHAYGGHSEFDIQKSEKLAELGYFAFAMDLYGAGRRGNNPEESMALMNEFNSDRVLLQERMIHAFNMLKQFERVDENKTGAIGFCFGGKCALDLARAGEDVKGVVSFHGLYDAPTANPGKTLKSTTKISSSILILHGYEDPMATPKNMIDLAEELKSKNANWQIHAYSNVGHAFTNPDANDRSSGLFYDQAADEHSWQEMKYFFEKLF</sequence>
<dbReference type="Pfam" id="PF01738">
    <property type="entry name" value="DLH"/>
    <property type="match status" value="1"/>
</dbReference>
<dbReference type="EMBL" id="UINC01011952">
    <property type="protein sequence ID" value="SVA52456.1"/>
    <property type="molecule type" value="Genomic_DNA"/>
</dbReference>
<accession>A0A381WIY0</accession>
<name>A0A381WIY0_9ZZZZ</name>
<dbReference type="PANTHER" id="PTHR22946:SF0">
    <property type="entry name" value="DIENELACTONE HYDROLASE DOMAIN-CONTAINING PROTEIN"/>
    <property type="match status" value="1"/>
</dbReference>